<dbReference type="AlphaFoldDB" id="A0AAE0ZWP4"/>
<keyword evidence="2" id="KW-1185">Reference proteome</keyword>
<gene>
    <name evidence="1" type="ORF">RRG08_065422</name>
</gene>
<sequence>MPDQEEGPDGEPWSVLTQLLISHVSTQTGLVLGSNRRPKPCNIDNGWTSSHKMTRFDCPLDLAMCTSVSPQVSPRV</sequence>
<evidence type="ECO:0000313" key="2">
    <source>
        <dbReference type="Proteomes" id="UP001283361"/>
    </source>
</evidence>
<comment type="caution">
    <text evidence="1">The sequence shown here is derived from an EMBL/GenBank/DDBJ whole genome shotgun (WGS) entry which is preliminary data.</text>
</comment>
<reference evidence="1" key="1">
    <citation type="journal article" date="2023" name="G3 (Bethesda)">
        <title>A reference genome for the long-term kleptoplast-retaining sea slug Elysia crispata morphotype clarki.</title>
        <authorList>
            <person name="Eastman K.E."/>
            <person name="Pendleton A.L."/>
            <person name="Shaikh M.A."/>
            <person name="Suttiyut T."/>
            <person name="Ogas R."/>
            <person name="Tomko P."/>
            <person name="Gavelis G."/>
            <person name="Widhalm J.R."/>
            <person name="Wisecaver J.H."/>
        </authorList>
    </citation>
    <scope>NUCLEOTIDE SEQUENCE</scope>
    <source>
        <strain evidence="1">ECLA1</strain>
    </source>
</reference>
<evidence type="ECO:0000313" key="1">
    <source>
        <dbReference type="EMBL" id="KAK3776914.1"/>
    </source>
</evidence>
<protein>
    <submittedName>
        <fullName evidence="1">Uncharacterized protein</fullName>
    </submittedName>
</protein>
<dbReference type="Proteomes" id="UP001283361">
    <property type="component" value="Unassembled WGS sequence"/>
</dbReference>
<organism evidence="1 2">
    <name type="scientific">Elysia crispata</name>
    <name type="common">lettuce slug</name>
    <dbReference type="NCBI Taxonomy" id="231223"/>
    <lineage>
        <taxon>Eukaryota</taxon>
        <taxon>Metazoa</taxon>
        <taxon>Spiralia</taxon>
        <taxon>Lophotrochozoa</taxon>
        <taxon>Mollusca</taxon>
        <taxon>Gastropoda</taxon>
        <taxon>Heterobranchia</taxon>
        <taxon>Euthyneura</taxon>
        <taxon>Panpulmonata</taxon>
        <taxon>Sacoglossa</taxon>
        <taxon>Placobranchoidea</taxon>
        <taxon>Plakobranchidae</taxon>
        <taxon>Elysia</taxon>
    </lineage>
</organism>
<dbReference type="EMBL" id="JAWDGP010003170">
    <property type="protein sequence ID" value="KAK3776914.1"/>
    <property type="molecule type" value="Genomic_DNA"/>
</dbReference>
<name>A0AAE0ZWP4_9GAST</name>
<accession>A0AAE0ZWP4</accession>
<proteinExistence type="predicted"/>